<evidence type="ECO:0000256" key="3">
    <source>
        <dbReference type="ARBA" id="ARBA00022475"/>
    </source>
</evidence>
<sequence>MEGKVQFGTVDFAVLESCLLLSAAIGIYHAFTGEKTANNQGILFANRGMMVLIYGHVVYGSGHSLEKQGLLDQHASQYLAVSLCALCGYPAVFCDACVRIIVWSTRFIHGMSFQWDTQYCVVRPKNSLAAVVLEDFMKPWCRHRQKELSEIRATLYSKLLALGFGALTIGLSFLATKLGAILQGVYIGLLLGFAIGLWIGVGSKLYPPPVTKAPLSTDQCDIMPTNSTANLTSTTSAPLTKEYEGLVLYRISWLWYSAVCFGVTYLTGLIVSILWPGDHKPGEVDSRLLFKLDYCLPDCVLKSSRGQQDEQQQLNKVQDESEQQKRVPARLQKLKTSRGTQRAPCS</sequence>
<evidence type="ECO:0000256" key="4">
    <source>
        <dbReference type="ARBA" id="ARBA00023053"/>
    </source>
</evidence>
<dbReference type="InterPro" id="IPR051163">
    <property type="entry name" value="Sodium:Solute_Symporter_SSF"/>
</dbReference>
<keyword evidence="8" id="KW-1133">Transmembrane helix</keyword>
<evidence type="ECO:0000256" key="7">
    <source>
        <dbReference type="SAM" id="MobiDB-lite"/>
    </source>
</evidence>
<dbReference type="PANTHER" id="PTHR42985">
    <property type="entry name" value="SODIUM-COUPLED MONOCARBOXYLATE TRANSPORTER"/>
    <property type="match status" value="1"/>
</dbReference>
<dbReference type="OrthoDB" id="6132759at2759"/>
<dbReference type="Proteomes" id="UP001163046">
    <property type="component" value="Unassembled WGS sequence"/>
</dbReference>
<feature type="region of interest" description="Disordered" evidence="7">
    <location>
        <begin position="306"/>
        <end position="346"/>
    </location>
</feature>
<feature type="transmembrane region" description="Helical" evidence="8">
    <location>
        <begin position="181"/>
        <end position="201"/>
    </location>
</feature>
<dbReference type="GO" id="GO:0006814">
    <property type="term" value="P:sodium ion transport"/>
    <property type="evidence" value="ECO:0007669"/>
    <property type="project" value="UniProtKB-KW"/>
</dbReference>
<comment type="subcellular location">
    <subcellularLocation>
        <location evidence="1">Cell membrane</location>
        <topology evidence="1">Multi-pass membrane protein</topology>
    </subcellularLocation>
</comment>
<feature type="transmembrane region" description="Helical" evidence="8">
    <location>
        <begin position="253"/>
        <end position="275"/>
    </location>
</feature>
<keyword evidence="6" id="KW-0739">Sodium transport</keyword>
<feature type="transmembrane region" description="Helical" evidence="8">
    <location>
        <begin position="79"/>
        <end position="102"/>
    </location>
</feature>
<keyword evidence="10" id="KW-1185">Reference proteome</keyword>
<name>A0A9W9ZI03_9CNID</name>
<evidence type="ECO:0000256" key="5">
    <source>
        <dbReference type="ARBA" id="ARBA00023065"/>
    </source>
</evidence>
<dbReference type="InterPro" id="IPR038377">
    <property type="entry name" value="Na/Glc_symporter_sf"/>
</dbReference>
<feature type="compositionally biased region" description="Polar residues" evidence="7">
    <location>
        <begin position="306"/>
        <end position="316"/>
    </location>
</feature>
<evidence type="ECO:0000313" key="9">
    <source>
        <dbReference type="EMBL" id="KAJ7382022.1"/>
    </source>
</evidence>
<keyword evidence="5" id="KW-0406">Ion transport</keyword>
<dbReference type="GO" id="GO:0005886">
    <property type="term" value="C:plasma membrane"/>
    <property type="evidence" value="ECO:0007669"/>
    <property type="project" value="UniProtKB-SubCell"/>
</dbReference>
<keyword evidence="8" id="KW-0472">Membrane</keyword>
<dbReference type="PANTHER" id="PTHR42985:SF40">
    <property type="entry name" value="LD47995P-RELATED"/>
    <property type="match status" value="1"/>
</dbReference>
<feature type="transmembrane region" description="Helical" evidence="8">
    <location>
        <begin position="43"/>
        <end position="59"/>
    </location>
</feature>
<organism evidence="9 10">
    <name type="scientific">Desmophyllum pertusum</name>
    <dbReference type="NCBI Taxonomy" id="174260"/>
    <lineage>
        <taxon>Eukaryota</taxon>
        <taxon>Metazoa</taxon>
        <taxon>Cnidaria</taxon>
        <taxon>Anthozoa</taxon>
        <taxon>Hexacorallia</taxon>
        <taxon>Scleractinia</taxon>
        <taxon>Caryophylliina</taxon>
        <taxon>Caryophylliidae</taxon>
        <taxon>Desmophyllum</taxon>
    </lineage>
</organism>
<feature type="transmembrane region" description="Helical" evidence="8">
    <location>
        <begin position="155"/>
        <end position="175"/>
    </location>
</feature>
<keyword evidence="8" id="KW-0812">Transmembrane</keyword>
<keyword evidence="4" id="KW-0915">Sodium</keyword>
<dbReference type="Gene3D" id="1.20.1730.10">
    <property type="entry name" value="Sodium/glucose cotransporter"/>
    <property type="match status" value="1"/>
</dbReference>
<comment type="caution">
    <text evidence="9">The sequence shown here is derived from an EMBL/GenBank/DDBJ whole genome shotgun (WGS) entry which is preliminary data.</text>
</comment>
<evidence type="ECO:0000256" key="6">
    <source>
        <dbReference type="ARBA" id="ARBA00023201"/>
    </source>
</evidence>
<gene>
    <name evidence="9" type="ORF">OS493_037610</name>
</gene>
<reference evidence="9" key="1">
    <citation type="submission" date="2023-01" db="EMBL/GenBank/DDBJ databases">
        <title>Genome assembly of the deep-sea coral Lophelia pertusa.</title>
        <authorList>
            <person name="Herrera S."/>
            <person name="Cordes E."/>
        </authorList>
    </citation>
    <scope>NUCLEOTIDE SEQUENCE</scope>
    <source>
        <strain evidence="9">USNM1676648</strain>
        <tissue evidence="9">Polyp</tissue>
    </source>
</reference>
<keyword evidence="3" id="KW-1003">Cell membrane</keyword>
<evidence type="ECO:0000256" key="8">
    <source>
        <dbReference type="SAM" id="Phobius"/>
    </source>
</evidence>
<evidence type="ECO:0000256" key="2">
    <source>
        <dbReference type="ARBA" id="ARBA00022448"/>
    </source>
</evidence>
<protein>
    <submittedName>
        <fullName evidence="9">Uncharacterized protein</fullName>
    </submittedName>
</protein>
<proteinExistence type="predicted"/>
<accession>A0A9W9ZI03</accession>
<evidence type="ECO:0000313" key="10">
    <source>
        <dbReference type="Proteomes" id="UP001163046"/>
    </source>
</evidence>
<dbReference type="GO" id="GO:0015293">
    <property type="term" value="F:symporter activity"/>
    <property type="evidence" value="ECO:0007669"/>
    <property type="project" value="TreeGrafter"/>
</dbReference>
<dbReference type="EMBL" id="MU825946">
    <property type="protein sequence ID" value="KAJ7382022.1"/>
    <property type="molecule type" value="Genomic_DNA"/>
</dbReference>
<evidence type="ECO:0000256" key="1">
    <source>
        <dbReference type="ARBA" id="ARBA00004651"/>
    </source>
</evidence>
<dbReference type="AlphaFoldDB" id="A0A9W9ZI03"/>
<keyword evidence="2" id="KW-0813">Transport</keyword>
<feature type="transmembrane region" description="Helical" evidence="8">
    <location>
        <begin position="12"/>
        <end position="31"/>
    </location>
</feature>